<dbReference type="EMBL" id="CM047588">
    <property type="protein sequence ID" value="KAI9905934.1"/>
    <property type="molecule type" value="Genomic_DNA"/>
</dbReference>
<protein>
    <submittedName>
        <fullName evidence="1">Uncharacterized protein</fullName>
    </submittedName>
</protein>
<evidence type="ECO:0000313" key="2">
    <source>
        <dbReference type="Proteomes" id="UP001163321"/>
    </source>
</evidence>
<comment type="caution">
    <text evidence="1">The sequence shown here is derived from an EMBL/GenBank/DDBJ whole genome shotgun (WGS) entry which is preliminary data.</text>
</comment>
<evidence type="ECO:0000313" key="1">
    <source>
        <dbReference type="EMBL" id="KAI9905934.1"/>
    </source>
</evidence>
<reference evidence="1 2" key="1">
    <citation type="journal article" date="2022" name="bioRxiv">
        <title>The genome of the oomycete Peronosclerospora sorghi, a cosmopolitan pathogen of maize and sorghum, is inflated with dispersed pseudogenes.</title>
        <authorList>
            <person name="Fletcher K."/>
            <person name="Martin F."/>
            <person name="Isakeit T."/>
            <person name="Cavanaugh K."/>
            <person name="Magill C."/>
            <person name="Michelmore R."/>
        </authorList>
    </citation>
    <scope>NUCLEOTIDE SEQUENCE [LARGE SCALE GENOMIC DNA]</scope>
    <source>
        <strain evidence="1">P6</strain>
    </source>
</reference>
<proteinExistence type="predicted"/>
<keyword evidence="2" id="KW-1185">Reference proteome</keyword>
<gene>
    <name evidence="1" type="ORF">PsorP6_014382</name>
</gene>
<sequence length="778" mass="87755">MRKKADIDSNDMARRMCDSDRFKLVQSHRGSGVSVSSAHAVPGAKPTRNQESHIKTDQHLEVAQGPAPTAAEKTKKEPTPHPVVPDEILEAYLDRHGHVRTRKYRKGKFLGKGGFAHCYELTCEHTGQIYAGKVVAKRSLVKPKAKEKVSTIKCSETLAYLRVNVFTSEIKIHKSLHHPQVVQFEHFFEDADNAYILLELCRNQSMSDLMRRRKRLSEREVKFYMRQLVEGLAYLHEMLVIHRDLKLGNLFLTSEMRLKIGDFGLATRLTNPEDRKRTMCGTPNYIAPEVLSGQRGDGHSFEVDIWSTGVVMYTMLVGRPPFETDDVKATYKRIRANQYDFPETAHVSRSAQSLIRGILRSDPGTRPSLEQILKHPFLNDEFVPTTMPETALLITPRSCKSQPVDDRHGNSKRFASSTGVKVPTPPAGSKRYPLKTREANTQNASNTGTSSTFGQTLPPSFKLDGSGKRRGFLSSPQKHVAASSNERLSQTRAPASSQNVLESAYKSLSRYFSLLGQARNDEHDGNRLSESASAATAAQRLEETRAEMEECGPLIPATLWISQWVDYTSKYGIGYMLSNGVSGVYFNDSTKMILSADGRIFEYIERLNCHPSGPESRVRYPLDKYDLVLKKKVTLLNHFKSYLMDARAENDEASILESQLARPLVLSSRNGSATTSEWKNNDSDRAAESMVFVKKWVKTRHAVLFQLSNETIQFIFFDNSKLMLSAKARVVSYLNRDGELAVYLCSTAILSSERPDLGKRLRYAKDMLQQMVRKPERE</sequence>
<name>A0ACC0VHL8_9STRA</name>
<accession>A0ACC0VHL8</accession>
<dbReference type="Proteomes" id="UP001163321">
    <property type="component" value="Chromosome 9"/>
</dbReference>
<organism evidence="1 2">
    <name type="scientific">Peronosclerospora sorghi</name>
    <dbReference type="NCBI Taxonomy" id="230839"/>
    <lineage>
        <taxon>Eukaryota</taxon>
        <taxon>Sar</taxon>
        <taxon>Stramenopiles</taxon>
        <taxon>Oomycota</taxon>
        <taxon>Peronosporomycetes</taxon>
        <taxon>Peronosporales</taxon>
        <taxon>Peronosporaceae</taxon>
        <taxon>Peronosclerospora</taxon>
    </lineage>
</organism>